<dbReference type="InterPro" id="IPR012337">
    <property type="entry name" value="RNaseH-like_sf"/>
</dbReference>
<comment type="caution">
    <text evidence="1">The sequence shown here is derived from an EMBL/GenBank/DDBJ whole genome shotgun (WGS) entry which is preliminary data.</text>
</comment>
<proteinExistence type="predicted"/>
<evidence type="ECO:0000313" key="1">
    <source>
        <dbReference type="EMBL" id="MCF3949008.1"/>
    </source>
</evidence>
<dbReference type="EMBL" id="JAKGBZ010000155">
    <property type="protein sequence ID" value="MCF3949008.1"/>
    <property type="molecule type" value="Genomic_DNA"/>
</dbReference>
<dbReference type="PANTHER" id="PTHR37319:SF1">
    <property type="entry name" value="TRANSPOSASE TN5 DIMERISATION DOMAIN-CONTAINING PROTEIN"/>
    <property type="match status" value="1"/>
</dbReference>
<organism evidence="1 2">
    <name type="scientific">Acidiphilium iwatense</name>
    <dbReference type="NCBI Taxonomy" id="768198"/>
    <lineage>
        <taxon>Bacteria</taxon>
        <taxon>Pseudomonadati</taxon>
        <taxon>Pseudomonadota</taxon>
        <taxon>Alphaproteobacteria</taxon>
        <taxon>Acetobacterales</taxon>
        <taxon>Acidocellaceae</taxon>
        <taxon>Acidiphilium</taxon>
    </lineage>
</organism>
<dbReference type="Proteomes" id="UP001521209">
    <property type="component" value="Unassembled WGS sequence"/>
</dbReference>
<protein>
    <submittedName>
        <fullName evidence="1">Transposase</fullName>
    </submittedName>
</protein>
<reference evidence="1 2" key="1">
    <citation type="submission" date="2022-01" db="EMBL/GenBank/DDBJ databases">
        <authorList>
            <person name="Won M."/>
            <person name="Kim S.-J."/>
            <person name="Kwon S.-W."/>
        </authorList>
    </citation>
    <scope>NUCLEOTIDE SEQUENCE [LARGE SCALE GENOMIC DNA]</scope>
    <source>
        <strain evidence="1 2">KCTC 23505</strain>
    </source>
</reference>
<name>A0ABS9E3U1_9PROT</name>
<gene>
    <name evidence="1" type="ORF">L2A60_20440</name>
</gene>
<dbReference type="SUPFAM" id="SSF53098">
    <property type="entry name" value="Ribonuclease H-like"/>
    <property type="match status" value="1"/>
</dbReference>
<evidence type="ECO:0000313" key="2">
    <source>
        <dbReference type="Proteomes" id="UP001521209"/>
    </source>
</evidence>
<dbReference type="PANTHER" id="PTHR37319">
    <property type="entry name" value="TRANSPOSASE"/>
    <property type="match status" value="1"/>
</dbReference>
<dbReference type="InterPro" id="IPR047768">
    <property type="entry name" value="Tn5p-like"/>
</dbReference>
<dbReference type="Gene3D" id="3.90.350.10">
    <property type="entry name" value="Transposase Inhibitor Protein From Tn5, Chain A, domain 1"/>
    <property type="match status" value="1"/>
</dbReference>
<sequence length="152" mass="16398">ALGHFGDARRAAMGSTLVERVVETGSLVIRKLGGTRAREIAIHRFLSAPSVTCGEMVETLAHRTAVACQGRRIVAAQDTTEINFAGREERRRGLGPAGDGVSAGFFLHPVIAIDSETEAVLGLLDAKIWTRSDEFDATPARERALEDKESVR</sequence>
<feature type="non-terminal residue" evidence="1">
    <location>
        <position position="1"/>
    </location>
</feature>
<accession>A0ABS9E3U1</accession>
<keyword evidence="2" id="KW-1185">Reference proteome</keyword>